<organism evidence="1 2">
    <name type="scientific">Mycolicibacterium gadium</name>
    <name type="common">Mycobacterium gadium</name>
    <dbReference type="NCBI Taxonomy" id="1794"/>
    <lineage>
        <taxon>Bacteria</taxon>
        <taxon>Bacillati</taxon>
        <taxon>Actinomycetota</taxon>
        <taxon>Actinomycetes</taxon>
        <taxon>Mycobacteriales</taxon>
        <taxon>Mycobacteriaceae</taxon>
        <taxon>Mycolicibacterium</taxon>
    </lineage>
</organism>
<protein>
    <submittedName>
        <fullName evidence="1">Uncharacterized protein</fullName>
    </submittedName>
</protein>
<dbReference type="AlphaFoldDB" id="A0A7I7WJF7"/>
<gene>
    <name evidence="1" type="ORF">MGAD_21040</name>
</gene>
<evidence type="ECO:0000313" key="2">
    <source>
        <dbReference type="Proteomes" id="UP000466187"/>
    </source>
</evidence>
<dbReference type="EMBL" id="AP022608">
    <property type="protein sequence ID" value="BBZ17769.1"/>
    <property type="molecule type" value="Genomic_DNA"/>
</dbReference>
<reference evidence="1 2" key="1">
    <citation type="journal article" date="2019" name="Emerg. Microbes Infect.">
        <title>Comprehensive subspecies identification of 175 nontuberculous mycobacteria species based on 7547 genomic profiles.</title>
        <authorList>
            <person name="Matsumoto Y."/>
            <person name="Kinjo T."/>
            <person name="Motooka D."/>
            <person name="Nabeya D."/>
            <person name="Jung N."/>
            <person name="Uechi K."/>
            <person name="Horii T."/>
            <person name="Iida T."/>
            <person name="Fujita J."/>
            <person name="Nakamura S."/>
        </authorList>
    </citation>
    <scope>NUCLEOTIDE SEQUENCE [LARGE SCALE GENOMIC DNA]</scope>
    <source>
        <strain evidence="1 2">JCM 12688</strain>
    </source>
</reference>
<evidence type="ECO:0000313" key="1">
    <source>
        <dbReference type="EMBL" id="BBZ17769.1"/>
    </source>
</evidence>
<dbReference type="Proteomes" id="UP000466187">
    <property type="component" value="Chromosome"/>
</dbReference>
<sequence>MSARGAWTSVWRWSQWAQGAFLNTWADRTDITKMSDRYLSTAPALTMSIIVNAVEAQITLTPSPSWVYTGEQYVGRLVRPDEGPCVSTDYREGLVN</sequence>
<dbReference type="KEGG" id="mgad:MGAD_21040"/>
<accession>A0A7I7WJF7</accession>
<proteinExistence type="predicted"/>
<name>A0A7I7WJF7_MYCGU</name>